<dbReference type="RefSeq" id="WP_211633179.1">
    <property type="nucleotide sequence ID" value="NZ_CP073100.1"/>
</dbReference>
<name>A0A975J1I7_9BACT</name>
<proteinExistence type="predicted"/>
<protein>
    <recommendedName>
        <fullName evidence="4">Peptidase S54 rhomboid domain-containing protein</fullName>
    </recommendedName>
</protein>
<sequence>MAFPHFLRFYAILHALAFALQFVRPDLGALLEFDRSKIFAGEAWRAVTFLFASSAQTGFTPMAAVFAFFLLVITFLISDSLEEAWGSFSTSIFYYTGILSLIAANFIHGTPLVGSTITLYLTAFFAFATLFPKFEFRLMFIFPVEVRIIAIVLGVALFLTALQNFVAFPLYLFAVSNYLLWAGIPALKGQARVARSAQRARDFKRRQLPEEDAFHQCSVCQRTEHHKPELEFRIGSDGQEYCSEHLPK</sequence>
<feature type="transmembrane region" description="Helical" evidence="1">
    <location>
        <begin position="112"/>
        <end position="131"/>
    </location>
</feature>
<feature type="transmembrane region" description="Helical" evidence="1">
    <location>
        <begin position="168"/>
        <end position="187"/>
    </location>
</feature>
<keyword evidence="1" id="KW-0812">Transmembrane</keyword>
<dbReference type="EMBL" id="CP073100">
    <property type="protein sequence ID" value="QUE52321.1"/>
    <property type="molecule type" value="Genomic_DNA"/>
</dbReference>
<evidence type="ECO:0000256" key="1">
    <source>
        <dbReference type="SAM" id="Phobius"/>
    </source>
</evidence>
<dbReference type="AlphaFoldDB" id="A0A975J1I7"/>
<evidence type="ECO:0000313" key="3">
    <source>
        <dbReference type="Proteomes" id="UP000676169"/>
    </source>
</evidence>
<accession>A0A975J1I7</accession>
<evidence type="ECO:0008006" key="4">
    <source>
        <dbReference type="Google" id="ProtNLM"/>
    </source>
</evidence>
<reference evidence="2" key="1">
    <citation type="submission" date="2021-04" db="EMBL/GenBank/DDBJ databases">
        <title>Luteolibacter sp. 32A isolated from the skin of an Anderson's salamander (Ambystoma andersonii).</title>
        <authorList>
            <person name="Spergser J."/>
            <person name="Busse H.-J."/>
        </authorList>
    </citation>
    <scope>NUCLEOTIDE SEQUENCE</scope>
    <source>
        <strain evidence="2">32A</strain>
    </source>
</reference>
<organism evidence="2 3">
    <name type="scientific">Luteolibacter ambystomatis</name>
    <dbReference type="NCBI Taxonomy" id="2824561"/>
    <lineage>
        <taxon>Bacteria</taxon>
        <taxon>Pseudomonadati</taxon>
        <taxon>Verrucomicrobiota</taxon>
        <taxon>Verrucomicrobiia</taxon>
        <taxon>Verrucomicrobiales</taxon>
        <taxon>Verrucomicrobiaceae</taxon>
        <taxon>Luteolibacter</taxon>
    </lineage>
</organism>
<feature type="transmembrane region" description="Helical" evidence="1">
    <location>
        <begin position="49"/>
        <end position="77"/>
    </location>
</feature>
<feature type="transmembrane region" description="Helical" evidence="1">
    <location>
        <begin position="138"/>
        <end position="162"/>
    </location>
</feature>
<keyword evidence="1" id="KW-1133">Transmembrane helix</keyword>
<evidence type="ECO:0000313" key="2">
    <source>
        <dbReference type="EMBL" id="QUE52321.1"/>
    </source>
</evidence>
<keyword evidence="3" id="KW-1185">Reference proteome</keyword>
<keyword evidence="1" id="KW-0472">Membrane</keyword>
<gene>
    <name evidence="2" type="ORF">KBB96_05370</name>
</gene>
<dbReference type="KEGG" id="lamb:KBB96_05370"/>
<dbReference type="Proteomes" id="UP000676169">
    <property type="component" value="Chromosome"/>
</dbReference>
<feature type="transmembrane region" description="Helical" evidence="1">
    <location>
        <begin position="84"/>
        <end position="106"/>
    </location>
</feature>